<dbReference type="PANTHER" id="PTHR11106:SF27">
    <property type="entry name" value="MACRO DOMAIN-CONTAINING PROTEIN"/>
    <property type="match status" value="1"/>
</dbReference>
<evidence type="ECO:0000313" key="2">
    <source>
        <dbReference type="EMBL" id="BAS19681.1"/>
    </source>
</evidence>
<reference evidence="3" key="1">
    <citation type="submission" date="2015-08" db="EMBL/GenBank/DDBJ databases">
        <title>Complete genome sequence of Rothia mucilaginosa strain NUM-Rm6536.</title>
        <authorList>
            <person name="Nambu T."/>
        </authorList>
    </citation>
    <scope>NUCLEOTIDE SEQUENCE [LARGE SCALE GENOMIC DNA]</scope>
    <source>
        <strain evidence="3">NUM-Rm6536</strain>
    </source>
</reference>
<dbReference type="RefSeq" id="WP_060823862.1">
    <property type="nucleotide sequence ID" value="NZ_AP014938.1"/>
</dbReference>
<gene>
    <name evidence="2" type="ORF">RM6536_0434</name>
</gene>
<dbReference type="EMBL" id="AP014938">
    <property type="protein sequence ID" value="BAS19681.1"/>
    <property type="molecule type" value="Genomic_DNA"/>
</dbReference>
<dbReference type="SMART" id="SM00506">
    <property type="entry name" value="A1pp"/>
    <property type="match status" value="1"/>
</dbReference>
<sequence>MSALKDYALALAEEYAQNTGQVLPALPDDPHQLWTLIGSLNAVRVPAETGEELLSLEEAAFAEYEPLLPPLASLADATAAEGEHAGMYLWRGDITRLQVDGIVNAANSNLLGCFVPQHRCIDNAIHRAAGVGLRAECAREVAQRPMPEPTGSVMVTGAHRLPSRYVLHTVGPIIAGEVTEADRQALASCYRSCLRAAIERGMRSVALCCISTGEFRFPQEEAARCAVETIREELDAARAARQSVPAVVFNVFTERDEQLYTELLGLSQV</sequence>
<dbReference type="AlphaFoldDB" id="A0A0K2RXU6"/>
<dbReference type="PROSITE" id="PS51154">
    <property type="entry name" value="MACRO"/>
    <property type="match status" value="1"/>
</dbReference>
<accession>A0A0K2RXU6</accession>
<evidence type="ECO:0000259" key="1">
    <source>
        <dbReference type="PROSITE" id="PS51154"/>
    </source>
</evidence>
<dbReference type="SUPFAM" id="SSF52949">
    <property type="entry name" value="Macro domain-like"/>
    <property type="match status" value="1"/>
</dbReference>
<dbReference type="Proteomes" id="UP000066203">
    <property type="component" value="Chromosome"/>
</dbReference>
<dbReference type="Pfam" id="PF01661">
    <property type="entry name" value="Macro"/>
    <property type="match status" value="1"/>
</dbReference>
<protein>
    <submittedName>
        <fullName evidence="2">Possibly ADP-ribose binding module</fullName>
    </submittedName>
</protein>
<evidence type="ECO:0000313" key="3">
    <source>
        <dbReference type="Proteomes" id="UP000066203"/>
    </source>
</evidence>
<dbReference type="CDD" id="cd02908">
    <property type="entry name" value="Macro_OAADPr_deacetylase"/>
    <property type="match status" value="1"/>
</dbReference>
<dbReference type="Gene3D" id="3.40.220.10">
    <property type="entry name" value="Leucine Aminopeptidase, subunit E, domain 1"/>
    <property type="match status" value="1"/>
</dbReference>
<feature type="domain" description="Macro" evidence="1">
    <location>
        <begin position="74"/>
        <end position="268"/>
    </location>
</feature>
<name>A0A0K2RXU6_9MICC</name>
<proteinExistence type="predicted"/>
<dbReference type="InterPro" id="IPR043472">
    <property type="entry name" value="Macro_dom-like"/>
</dbReference>
<organism evidence="2">
    <name type="scientific">Rothia mucilaginosa</name>
    <dbReference type="NCBI Taxonomy" id="43675"/>
    <lineage>
        <taxon>Bacteria</taxon>
        <taxon>Bacillati</taxon>
        <taxon>Actinomycetota</taxon>
        <taxon>Actinomycetes</taxon>
        <taxon>Micrococcales</taxon>
        <taxon>Micrococcaceae</taxon>
        <taxon>Rothia</taxon>
    </lineage>
</organism>
<dbReference type="PANTHER" id="PTHR11106">
    <property type="entry name" value="GANGLIOSIDE INDUCED DIFFERENTIATION ASSOCIATED PROTEIN 2-RELATED"/>
    <property type="match status" value="1"/>
</dbReference>
<dbReference type="InterPro" id="IPR002589">
    <property type="entry name" value="Macro_dom"/>
</dbReference>
<dbReference type="PATRIC" id="fig|43675.28.peg.438"/>